<dbReference type="OrthoDB" id="2289677at2"/>
<evidence type="ECO:0000313" key="1">
    <source>
        <dbReference type="EMBL" id="KRL26577.1"/>
    </source>
</evidence>
<dbReference type="Proteomes" id="UP000051445">
    <property type="component" value="Unassembled WGS sequence"/>
</dbReference>
<proteinExistence type="predicted"/>
<gene>
    <name evidence="1" type="ORF">FD27_GL001256</name>
</gene>
<dbReference type="RefSeq" id="WP_057752094.1">
    <property type="nucleotide sequence ID" value="NZ_AZER01000019.1"/>
</dbReference>
<reference evidence="1 2" key="1">
    <citation type="journal article" date="2015" name="Genome Announc.">
        <title>Expanding the biotechnology potential of lactobacilli through comparative genomics of 213 strains and associated genera.</title>
        <authorList>
            <person name="Sun Z."/>
            <person name="Harris H.M."/>
            <person name="McCann A."/>
            <person name="Guo C."/>
            <person name="Argimon S."/>
            <person name="Zhang W."/>
            <person name="Yang X."/>
            <person name="Jeffery I.B."/>
            <person name="Cooney J.C."/>
            <person name="Kagawa T.F."/>
            <person name="Liu W."/>
            <person name="Song Y."/>
            <person name="Salvetti E."/>
            <person name="Wrobel A."/>
            <person name="Rasinkangas P."/>
            <person name="Parkhill J."/>
            <person name="Rea M.C."/>
            <person name="O'Sullivan O."/>
            <person name="Ritari J."/>
            <person name="Douillard F.P."/>
            <person name="Paul Ross R."/>
            <person name="Yang R."/>
            <person name="Briner A.E."/>
            <person name="Felis G.E."/>
            <person name="de Vos W.M."/>
            <person name="Barrangou R."/>
            <person name="Klaenhammer T.R."/>
            <person name="Caufield P.W."/>
            <person name="Cui Y."/>
            <person name="Zhang H."/>
            <person name="O'Toole P.W."/>
        </authorList>
    </citation>
    <scope>NUCLEOTIDE SEQUENCE [LARGE SCALE GENOMIC DNA]</scope>
    <source>
        <strain evidence="1 2">DSM 13145</strain>
    </source>
</reference>
<dbReference type="Pfam" id="PF24727">
    <property type="entry name" value="DUF7679"/>
    <property type="match status" value="1"/>
</dbReference>
<accession>A0A0R1P281</accession>
<dbReference type="AlphaFoldDB" id="A0A0R1P281"/>
<evidence type="ECO:0000313" key="2">
    <source>
        <dbReference type="Proteomes" id="UP000051445"/>
    </source>
</evidence>
<dbReference type="PATRIC" id="fig|1423746.3.peg.1277"/>
<comment type="caution">
    <text evidence="1">The sequence shown here is derived from an EMBL/GenBank/DDBJ whole genome shotgun (WGS) entry which is preliminary data.</text>
</comment>
<dbReference type="EMBL" id="AZER01000019">
    <property type="protein sequence ID" value="KRL26577.1"/>
    <property type="molecule type" value="Genomic_DNA"/>
</dbReference>
<protein>
    <submittedName>
        <fullName evidence="1">Uncharacterized protein</fullName>
    </submittedName>
</protein>
<name>A0A0R1P281_9LACO</name>
<organism evidence="1 2">
    <name type="scientific">Limosilactobacillus frumenti DSM 13145</name>
    <dbReference type="NCBI Taxonomy" id="1423746"/>
    <lineage>
        <taxon>Bacteria</taxon>
        <taxon>Bacillati</taxon>
        <taxon>Bacillota</taxon>
        <taxon>Bacilli</taxon>
        <taxon>Lactobacillales</taxon>
        <taxon>Lactobacillaceae</taxon>
        <taxon>Limosilactobacillus</taxon>
    </lineage>
</organism>
<sequence>MTAFKVKVQLSWGPTKEYLIANDVEPGLQHRYETRKHWQNVMDNALINVPVAPYLPSNKHVPPIATGRVIKVTVASEEEMQLLRTRSQFIMADIWQKHDTAGNYNFLHHDYEKWTQRQIYADVDYWCTGAHHPIITWVTRQRIKYQWHLYNQETAR</sequence>
<dbReference type="STRING" id="1423746.FD27_GL001256"/>
<dbReference type="InterPro" id="IPR056096">
    <property type="entry name" value="DUF7679"/>
</dbReference>
<keyword evidence="2" id="KW-1185">Reference proteome</keyword>